<keyword evidence="2" id="KW-1185">Reference proteome</keyword>
<proteinExistence type="predicted"/>
<reference evidence="1" key="2">
    <citation type="journal article" date="2022" name="New Phytol.">
        <title>Evolutionary transition to the ectomycorrhizal habit in the genomes of a hyperdiverse lineage of mushroom-forming fungi.</title>
        <authorList>
            <person name="Looney B."/>
            <person name="Miyauchi S."/>
            <person name="Morin E."/>
            <person name="Drula E."/>
            <person name="Courty P.E."/>
            <person name="Kohler A."/>
            <person name="Kuo A."/>
            <person name="LaButti K."/>
            <person name="Pangilinan J."/>
            <person name="Lipzen A."/>
            <person name="Riley R."/>
            <person name="Andreopoulos W."/>
            <person name="He G."/>
            <person name="Johnson J."/>
            <person name="Nolan M."/>
            <person name="Tritt A."/>
            <person name="Barry K.W."/>
            <person name="Grigoriev I.V."/>
            <person name="Nagy L.G."/>
            <person name="Hibbett D."/>
            <person name="Henrissat B."/>
            <person name="Matheny P.B."/>
            <person name="Labbe J."/>
            <person name="Martin F.M."/>
        </authorList>
    </citation>
    <scope>NUCLEOTIDE SEQUENCE</scope>
    <source>
        <strain evidence="1">FP105234-sp</strain>
    </source>
</reference>
<name>A0ACB8SAD7_9AGAM</name>
<sequence>MGPSHIWRWLGEPALHAECMCARLPRLDAPRTAISFPMDSLHPTRLLTNPPHPHNDPRRRPKQASPRHVRPCTAHLARARRRRLLRAHEALPSHRHHQRAGYIPHAARLRRAPECDRDPPADLARAGRVRQRGGPRCFLAERTLPRRRRPPIARFIMASAQAAVWAPRRLRGHGHGEHVVDTVSRQRLLRGPGAYSRRHPLDANARSKRSPCARFGP</sequence>
<accession>A0ACB8SAD7</accession>
<evidence type="ECO:0000313" key="1">
    <source>
        <dbReference type="EMBL" id="KAI0053133.1"/>
    </source>
</evidence>
<protein>
    <submittedName>
        <fullName evidence="1">Uncharacterized protein</fullName>
    </submittedName>
</protein>
<evidence type="ECO:0000313" key="2">
    <source>
        <dbReference type="Proteomes" id="UP000814033"/>
    </source>
</evidence>
<organism evidence="1 2">
    <name type="scientific">Auriscalpium vulgare</name>
    <dbReference type="NCBI Taxonomy" id="40419"/>
    <lineage>
        <taxon>Eukaryota</taxon>
        <taxon>Fungi</taxon>
        <taxon>Dikarya</taxon>
        <taxon>Basidiomycota</taxon>
        <taxon>Agaricomycotina</taxon>
        <taxon>Agaricomycetes</taxon>
        <taxon>Russulales</taxon>
        <taxon>Auriscalpiaceae</taxon>
        <taxon>Auriscalpium</taxon>
    </lineage>
</organism>
<dbReference type="Proteomes" id="UP000814033">
    <property type="component" value="Unassembled WGS sequence"/>
</dbReference>
<reference evidence="1" key="1">
    <citation type="submission" date="2021-02" db="EMBL/GenBank/DDBJ databases">
        <authorList>
            <consortium name="DOE Joint Genome Institute"/>
            <person name="Ahrendt S."/>
            <person name="Looney B.P."/>
            <person name="Miyauchi S."/>
            <person name="Morin E."/>
            <person name="Drula E."/>
            <person name="Courty P.E."/>
            <person name="Chicoki N."/>
            <person name="Fauchery L."/>
            <person name="Kohler A."/>
            <person name="Kuo A."/>
            <person name="Labutti K."/>
            <person name="Pangilinan J."/>
            <person name="Lipzen A."/>
            <person name="Riley R."/>
            <person name="Andreopoulos W."/>
            <person name="He G."/>
            <person name="Johnson J."/>
            <person name="Barry K.W."/>
            <person name="Grigoriev I.V."/>
            <person name="Nagy L."/>
            <person name="Hibbett D."/>
            <person name="Henrissat B."/>
            <person name="Matheny P.B."/>
            <person name="Labbe J."/>
            <person name="Martin F."/>
        </authorList>
    </citation>
    <scope>NUCLEOTIDE SEQUENCE</scope>
    <source>
        <strain evidence="1">FP105234-sp</strain>
    </source>
</reference>
<gene>
    <name evidence="1" type="ORF">FA95DRAFT_933202</name>
</gene>
<dbReference type="EMBL" id="MU275841">
    <property type="protein sequence ID" value="KAI0053133.1"/>
    <property type="molecule type" value="Genomic_DNA"/>
</dbReference>
<comment type="caution">
    <text evidence="1">The sequence shown here is derived from an EMBL/GenBank/DDBJ whole genome shotgun (WGS) entry which is preliminary data.</text>
</comment>